<sequence length="157" mass="16942">MKRREQPQAGHTGLMEAAFDHPMNRAFFPDQGPKRCLEQLVRRALRAPATVSGGVRIWAGDIQVAPRAPVKKTFCRHGHRAALGTLQGVIEALLRAEGQRPGAAELRRHAAACNALLDGLWLEGAMLPDHLPQEEITAIALRSIQGILGLPAASDAP</sequence>
<proteinExistence type="predicted"/>
<evidence type="ECO:0000313" key="3">
    <source>
        <dbReference type="Proteomes" id="UP000193409"/>
    </source>
</evidence>
<feature type="domain" description="BetI-type transcriptional repressor C-terminal" evidence="1">
    <location>
        <begin position="34"/>
        <end position="148"/>
    </location>
</feature>
<dbReference type="AlphaFoldDB" id="A0A1Y5T048"/>
<evidence type="ECO:0000313" key="2">
    <source>
        <dbReference type="EMBL" id="SLN52101.1"/>
    </source>
</evidence>
<dbReference type="InterPro" id="IPR036271">
    <property type="entry name" value="Tet_transcr_reg_TetR-rel_C_sf"/>
</dbReference>
<dbReference type="Gene3D" id="1.10.357.10">
    <property type="entry name" value="Tetracycline Repressor, domain 2"/>
    <property type="match status" value="1"/>
</dbReference>
<dbReference type="InterPro" id="IPR039538">
    <property type="entry name" value="BetI_C"/>
</dbReference>
<keyword evidence="3" id="KW-1185">Reference proteome</keyword>
<protein>
    <recommendedName>
        <fullName evidence="1">BetI-type transcriptional repressor C-terminal domain-containing protein</fullName>
    </recommendedName>
</protein>
<dbReference type="SUPFAM" id="SSF48498">
    <property type="entry name" value="Tetracyclin repressor-like, C-terminal domain"/>
    <property type="match status" value="1"/>
</dbReference>
<dbReference type="RefSeq" id="WP_176244142.1">
    <property type="nucleotide sequence ID" value="NZ_FWFQ01000020.1"/>
</dbReference>
<dbReference type="Pfam" id="PF13977">
    <property type="entry name" value="TetR_C_6"/>
    <property type="match status" value="1"/>
</dbReference>
<organism evidence="2 3">
    <name type="scientific">Pseudoruegeria aquimaris</name>
    <dbReference type="NCBI Taxonomy" id="393663"/>
    <lineage>
        <taxon>Bacteria</taxon>
        <taxon>Pseudomonadati</taxon>
        <taxon>Pseudomonadota</taxon>
        <taxon>Alphaproteobacteria</taxon>
        <taxon>Rhodobacterales</taxon>
        <taxon>Roseobacteraceae</taxon>
        <taxon>Pseudoruegeria</taxon>
    </lineage>
</organism>
<gene>
    <name evidence="2" type="ORF">PSA7680_02713</name>
</gene>
<dbReference type="Proteomes" id="UP000193409">
    <property type="component" value="Unassembled WGS sequence"/>
</dbReference>
<name>A0A1Y5T048_9RHOB</name>
<dbReference type="EMBL" id="FWFQ01000020">
    <property type="protein sequence ID" value="SLN52101.1"/>
    <property type="molecule type" value="Genomic_DNA"/>
</dbReference>
<evidence type="ECO:0000259" key="1">
    <source>
        <dbReference type="Pfam" id="PF13977"/>
    </source>
</evidence>
<reference evidence="2 3" key="1">
    <citation type="submission" date="2017-03" db="EMBL/GenBank/DDBJ databases">
        <authorList>
            <person name="Afonso C.L."/>
            <person name="Miller P.J."/>
            <person name="Scott M.A."/>
            <person name="Spackman E."/>
            <person name="Goraichik I."/>
            <person name="Dimitrov K.M."/>
            <person name="Suarez D.L."/>
            <person name="Swayne D.E."/>
        </authorList>
    </citation>
    <scope>NUCLEOTIDE SEQUENCE [LARGE SCALE GENOMIC DNA]</scope>
    <source>
        <strain evidence="2 3">CECT 7680</strain>
    </source>
</reference>
<accession>A0A1Y5T048</accession>